<dbReference type="AlphaFoldDB" id="B9T1V0"/>
<accession>B9T1V0</accession>
<name>B9T1V0_RICCO</name>
<proteinExistence type="predicted"/>
<evidence type="ECO:0000313" key="2">
    <source>
        <dbReference type="Proteomes" id="UP000008311"/>
    </source>
</evidence>
<sequence>MGQNANTHQPLGNGLCIALPLDFGRNEDGTFFFSLLLSGAWKGRVLSIKTSNQL</sequence>
<dbReference type="Proteomes" id="UP000008311">
    <property type="component" value="Unassembled WGS sequence"/>
</dbReference>
<protein>
    <submittedName>
        <fullName evidence="1">Uncharacterized protein</fullName>
    </submittedName>
</protein>
<evidence type="ECO:0000313" key="1">
    <source>
        <dbReference type="EMBL" id="EEF30150.1"/>
    </source>
</evidence>
<dbReference type="EMBL" id="EQ974360">
    <property type="protein sequence ID" value="EEF30150.1"/>
    <property type="molecule type" value="Genomic_DNA"/>
</dbReference>
<organism evidence="1 2">
    <name type="scientific">Ricinus communis</name>
    <name type="common">Castor bean</name>
    <dbReference type="NCBI Taxonomy" id="3988"/>
    <lineage>
        <taxon>Eukaryota</taxon>
        <taxon>Viridiplantae</taxon>
        <taxon>Streptophyta</taxon>
        <taxon>Embryophyta</taxon>
        <taxon>Tracheophyta</taxon>
        <taxon>Spermatophyta</taxon>
        <taxon>Magnoliopsida</taxon>
        <taxon>eudicotyledons</taxon>
        <taxon>Gunneridae</taxon>
        <taxon>Pentapetalae</taxon>
        <taxon>rosids</taxon>
        <taxon>fabids</taxon>
        <taxon>Malpighiales</taxon>
        <taxon>Euphorbiaceae</taxon>
        <taxon>Acalyphoideae</taxon>
        <taxon>Acalypheae</taxon>
        <taxon>Ricinus</taxon>
    </lineage>
</organism>
<keyword evidence="2" id="KW-1185">Reference proteome</keyword>
<gene>
    <name evidence="1" type="ORF">RCOM_0274740</name>
</gene>
<reference evidence="2" key="1">
    <citation type="journal article" date="2010" name="Nat. Biotechnol.">
        <title>Draft genome sequence of the oilseed species Ricinus communis.</title>
        <authorList>
            <person name="Chan A.P."/>
            <person name="Crabtree J."/>
            <person name="Zhao Q."/>
            <person name="Lorenzi H."/>
            <person name="Orvis J."/>
            <person name="Puiu D."/>
            <person name="Melake-Berhan A."/>
            <person name="Jones K.M."/>
            <person name="Redman J."/>
            <person name="Chen G."/>
            <person name="Cahoon E.B."/>
            <person name="Gedil M."/>
            <person name="Stanke M."/>
            <person name="Haas B.J."/>
            <person name="Wortman J.R."/>
            <person name="Fraser-Liggett C.M."/>
            <person name="Ravel J."/>
            <person name="Rabinowicz P.D."/>
        </authorList>
    </citation>
    <scope>NUCLEOTIDE SEQUENCE [LARGE SCALE GENOMIC DNA]</scope>
    <source>
        <strain evidence="2">cv. Hale</strain>
    </source>
</reference>
<dbReference type="InParanoid" id="B9T1V0"/>